<sequence>MNENQWLQFLVTLPYVLFLALGGGLANFIMKLNQATEPQPVKTLFIRFLGEMFLSGFAGLTTFLLCREWGLSLNYTAVMVAMAGHLGGNAISQMSKLYDNLTKRP</sequence>
<dbReference type="Proteomes" id="UP000254107">
    <property type="component" value="Unassembled WGS sequence"/>
</dbReference>
<dbReference type="RefSeq" id="WP_115247155.1">
    <property type="nucleotide sequence ID" value="NZ_UGQC01000001.1"/>
</dbReference>
<evidence type="ECO:0000313" key="2">
    <source>
        <dbReference type="EMBL" id="STY99037.1"/>
    </source>
</evidence>
<protein>
    <recommendedName>
        <fullName evidence="4">Holin</fullName>
    </recommendedName>
</protein>
<evidence type="ECO:0000256" key="1">
    <source>
        <dbReference type="SAM" id="Phobius"/>
    </source>
</evidence>
<dbReference type="AlphaFoldDB" id="A0A378QDR9"/>
<gene>
    <name evidence="2" type="ORF">NCTC7911_00405</name>
</gene>
<accession>A0A378QDR9</accession>
<organism evidence="2 3">
    <name type="scientific">Moraxella lacunata</name>
    <dbReference type="NCBI Taxonomy" id="477"/>
    <lineage>
        <taxon>Bacteria</taxon>
        <taxon>Pseudomonadati</taxon>
        <taxon>Pseudomonadota</taxon>
        <taxon>Gammaproteobacteria</taxon>
        <taxon>Moraxellales</taxon>
        <taxon>Moraxellaceae</taxon>
        <taxon>Moraxella</taxon>
    </lineage>
</organism>
<dbReference type="GeneID" id="302269072"/>
<keyword evidence="1" id="KW-0812">Transmembrane</keyword>
<dbReference type="Pfam" id="PF16083">
    <property type="entry name" value="Phage_holin_3_3"/>
    <property type="match status" value="1"/>
</dbReference>
<feature type="transmembrane region" description="Helical" evidence="1">
    <location>
        <begin position="6"/>
        <end position="32"/>
    </location>
</feature>
<keyword evidence="1" id="KW-1133">Transmembrane helix</keyword>
<name>A0A378QDR9_MORLA</name>
<dbReference type="EMBL" id="UGQC01000001">
    <property type="protein sequence ID" value="STY99037.1"/>
    <property type="molecule type" value="Genomic_DNA"/>
</dbReference>
<dbReference type="InterPro" id="IPR032126">
    <property type="entry name" value="LydA_holin"/>
</dbReference>
<feature type="transmembrane region" description="Helical" evidence="1">
    <location>
        <begin position="44"/>
        <end position="65"/>
    </location>
</feature>
<evidence type="ECO:0008006" key="4">
    <source>
        <dbReference type="Google" id="ProtNLM"/>
    </source>
</evidence>
<reference evidence="2 3" key="1">
    <citation type="submission" date="2018-06" db="EMBL/GenBank/DDBJ databases">
        <authorList>
            <consortium name="Pathogen Informatics"/>
            <person name="Doyle S."/>
        </authorList>
    </citation>
    <scope>NUCLEOTIDE SEQUENCE [LARGE SCALE GENOMIC DNA]</scope>
    <source>
        <strain evidence="2 3">NCTC7911</strain>
    </source>
</reference>
<feature type="transmembrane region" description="Helical" evidence="1">
    <location>
        <begin position="71"/>
        <end position="91"/>
    </location>
</feature>
<keyword evidence="1" id="KW-0472">Membrane</keyword>
<keyword evidence="3" id="KW-1185">Reference proteome</keyword>
<evidence type="ECO:0000313" key="3">
    <source>
        <dbReference type="Proteomes" id="UP000254107"/>
    </source>
</evidence>
<proteinExistence type="predicted"/>